<dbReference type="InterPro" id="IPR050984">
    <property type="entry name" value="Gfo/Idh/MocA_domain"/>
</dbReference>
<dbReference type="InterPro" id="IPR055170">
    <property type="entry name" value="GFO_IDH_MocA-like_dom"/>
</dbReference>
<evidence type="ECO:0000256" key="4">
    <source>
        <dbReference type="ARBA" id="ARBA00042988"/>
    </source>
</evidence>
<dbReference type="Gene3D" id="3.30.360.10">
    <property type="entry name" value="Dihydrodipicolinate Reductase, domain 2"/>
    <property type="match status" value="1"/>
</dbReference>
<dbReference type="EMBL" id="JAUDZG010000005">
    <property type="protein sequence ID" value="KAK3304545.1"/>
    <property type="molecule type" value="Genomic_DNA"/>
</dbReference>
<evidence type="ECO:0000313" key="8">
    <source>
        <dbReference type="EMBL" id="KAK3304545.1"/>
    </source>
</evidence>
<comment type="caution">
    <text evidence="8">The sequence shown here is derived from an EMBL/GenBank/DDBJ whole genome shotgun (WGS) entry which is preliminary data.</text>
</comment>
<evidence type="ECO:0000256" key="1">
    <source>
        <dbReference type="ARBA" id="ARBA00010928"/>
    </source>
</evidence>
<dbReference type="GeneID" id="87888405"/>
<dbReference type="SUPFAM" id="SSF51735">
    <property type="entry name" value="NAD(P)-binding Rossmann-fold domains"/>
    <property type="match status" value="1"/>
</dbReference>
<feature type="domain" description="GFO/IDH/MocA-like oxidoreductase" evidence="7">
    <location>
        <begin position="150"/>
        <end position="289"/>
    </location>
</feature>
<dbReference type="Pfam" id="PF22725">
    <property type="entry name" value="GFO_IDH_MocA_C3"/>
    <property type="match status" value="1"/>
</dbReference>
<evidence type="ECO:0000313" key="9">
    <source>
        <dbReference type="Proteomes" id="UP001273166"/>
    </source>
</evidence>
<dbReference type="InterPro" id="IPR000683">
    <property type="entry name" value="Gfo/Idh/MocA-like_OxRdtase_N"/>
</dbReference>
<dbReference type="EC" id="1.1.1.179" evidence="3"/>
<sequence>MASSTPYTVRWGIMATGWIAEVFTKDLLANPATRGVHDVRHEVVAAASSSSKDRAVDFLNLVKAPSSARAYGSYHELVADPDIDIIYVATPHSHHFQNAMLALEAGKNVLCEKALTVNASQARRLVEKAREKGVFFMEAVWTRYFPLSVQVRELIAKGAIGTVYRTIADLSLPRDAGDGKVDFADSHRMVNPDLAGGALLDLGIYSLTWVFQTLYHLQPEADKEAPNVVAAINKYHTGADETTSIIVQFPKHKSQGIALTSLRVAHDAVGDGLNSGGAAIRIQGSGGEIQVMGPAYCPLQYRVIKKAATGTAKIEVFDCPIPKDPETGWGQGMFWEADECARCLRDGKKESQTLPWSESIVIMEVMEEALRQGGVVYPELITTDVYDALSPLNTGKR</sequence>
<dbReference type="AlphaFoldDB" id="A0AAJ0GRH1"/>
<dbReference type="SUPFAM" id="SSF55347">
    <property type="entry name" value="Glyceraldehyde-3-phosphate dehydrogenase-like, C-terminal domain"/>
    <property type="match status" value="1"/>
</dbReference>
<dbReference type="RefSeq" id="XP_062720325.1">
    <property type="nucleotide sequence ID" value="XM_062869576.1"/>
</dbReference>
<reference evidence="8" key="1">
    <citation type="journal article" date="2023" name="Mol. Phylogenet. Evol.">
        <title>Genome-scale phylogeny and comparative genomics of the fungal order Sordariales.</title>
        <authorList>
            <person name="Hensen N."/>
            <person name="Bonometti L."/>
            <person name="Westerberg I."/>
            <person name="Brannstrom I.O."/>
            <person name="Guillou S."/>
            <person name="Cros-Aarteil S."/>
            <person name="Calhoun S."/>
            <person name="Haridas S."/>
            <person name="Kuo A."/>
            <person name="Mondo S."/>
            <person name="Pangilinan J."/>
            <person name="Riley R."/>
            <person name="LaButti K."/>
            <person name="Andreopoulos B."/>
            <person name="Lipzen A."/>
            <person name="Chen C."/>
            <person name="Yan M."/>
            <person name="Daum C."/>
            <person name="Ng V."/>
            <person name="Clum A."/>
            <person name="Steindorff A."/>
            <person name="Ohm R.A."/>
            <person name="Martin F."/>
            <person name="Silar P."/>
            <person name="Natvig D.O."/>
            <person name="Lalanne C."/>
            <person name="Gautier V."/>
            <person name="Ament-Velasquez S.L."/>
            <person name="Kruys A."/>
            <person name="Hutchinson M.I."/>
            <person name="Powell A.J."/>
            <person name="Barry K."/>
            <person name="Miller A.N."/>
            <person name="Grigoriev I.V."/>
            <person name="Debuchy R."/>
            <person name="Gladieux P."/>
            <person name="Hiltunen Thoren M."/>
            <person name="Johannesson H."/>
        </authorList>
    </citation>
    <scope>NUCLEOTIDE SEQUENCE</scope>
    <source>
        <strain evidence="8">CBS 333.67</strain>
    </source>
</reference>
<gene>
    <name evidence="8" type="ORF">B0T15DRAFT_536863</name>
</gene>
<accession>A0AAJ0GRH1</accession>
<dbReference type="PANTHER" id="PTHR22604:SF115">
    <property type="entry name" value="DIHYDRODIOL DEHYDROGENASE, PUTATIVE (AFU_ORTHOLOGUE AFUA_1G07520)-RELATED"/>
    <property type="match status" value="1"/>
</dbReference>
<name>A0AAJ0GRH1_9PEZI</name>
<evidence type="ECO:0000256" key="5">
    <source>
        <dbReference type="ARBA" id="ARBA00049233"/>
    </source>
</evidence>
<dbReference type="Pfam" id="PF01408">
    <property type="entry name" value="GFO_IDH_MocA"/>
    <property type="match status" value="1"/>
</dbReference>
<dbReference type="GO" id="GO:0000166">
    <property type="term" value="F:nucleotide binding"/>
    <property type="evidence" value="ECO:0007669"/>
    <property type="project" value="InterPro"/>
</dbReference>
<protein>
    <recommendedName>
        <fullName evidence="3">D-xylose 1-dehydrogenase (NADP(+), D-xylono-1,5-lactone-forming)</fullName>
        <ecNumber evidence="3">1.1.1.179</ecNumber>
    </recommendedName>
    <alternativeName>
        <fullName evidence="4">D-xylose-NADP dehydrogenase</fullName>
    </alternativeName>
</protein>
<keyword evidence="9" id="KW-1185">Reference proteome</keyword>
<reference evidence="8" key="2">
    <citation type="submission" date="2023-06" db="EMBL/GenBank/DDBJ databases">
        <authorList>
            <consortium name="Lawrence Berkeley National Laboratory"/>
            <person name="Mondo S.J."/>
            <person name="Hensen N."/>
            <person name="Bonometti L."/>
            <person name="Westerberg I."/>
            <person name="Brannstrom I.O."/>
            <person name="Guillou S."/>
            <person name="Cros-Aarteil S."/>
            <person name="Calhoun S."/>
            <person name="Haridas S."/>
            <person name="Kuo A."/>
            <person name="Pangilinan J."/>
            <person name="Riley R."/>
            <person name="Labutti K."/>
            <person name="Andreopoulos B."/>
            <person name="Lipzen A."/>
            <person name="Chen C."/>
            <person name="Yanf M."/>
            <person name="Daum C."/>
            <person name="Ng V."/>
            <person name="Clum A."/>
            <person name="Steindorff A."/>
            <person name="Ohm R."/>
            <person name="Martin F."/>
            <person name="Silar P."/>
            <person name="Natvig D."/>
            <person name="Lalanne C."/>
            <person name="Gautier V."/>
            <person name="Ament-Velasquez S.L."/>
            <person name="Kruys A."/>
            <person name="Hutchinson M.I."/>
            <person name="Powell A.J."/>
            <person name="Barry K."/>
            <person name="Miller A.N."/>
            <person name="Grigoriev I.V."/>
            <person name="Debuchy R."/>
            <person name="Gladieux P."/>
            <person name="Thoren M.H."/>
            <person name="Johannesson H."/>
        </authorList>
    </citation>
    <scope>NUCLEOTIDE SEQUENCE</scope>
    <source>
        <strain evidence="8">CBS 333.67</strain>
    </source>
</reference>
<dbReference type="GO" id="GO:0047837">
    <property type="term" value="F:D-xylose 1-dehydrogenase (NADP+) activity"/>
    <property type="evidence" value="ECO:0007669"/>
    <property type="project" value="UniProtKB-EC"/>
</dbReference>
<dbReference type="PANTHER" id="PTHR22604">
    <property type="entry name" value="OXIDOREDUCTASES"/>
    <property type="match status" value="1"/>
</dbReference>
<evidence type="ECO:0000259" key="7">
    <source>
        <dbReference type="Pfam" id="PF22725"/>
    </source>
</evidence>
<dbReference type="Proteomes" id="UP001273166">
    <property type="component" value="Unassembled WGS sequence"/>
</dbReference>
<evidence type="ECO:0000256" key="3">
    <source>
        <dbReference type="ARBA" id="ARBA00038984"/>
    </source>
</evidence>
<keyword evidence="2" id="KW-0560">Oxidoreductase</keyword>
<organism evidence="8 9">
    <name type="scientific">Chaetomium strumarium</name>
    <dbReference type="NCBI Taxonomy" id="1170767"/>
    <lineage>
        <taxon>Eukaryota</taxon>
        <taxon>Fungi</taxon>
        <taxon>Dikarya</taxon>
        <taxon>Ascomycota</taxon>
        <taxon>Pezizomycotina</taxon>
        <taxon>Sordariomycetes</taxon>
        <taxon>Sordariomycetidae</taxon>
        <taxon>Sordariales</taxon>
        <taxon>Chaetomiaceae</taxon>
        <taxon>Chaetomium</taxon>
    </lineage>
</organism>
<evidence type="ECO:0000259" key="6">
    <source>
        <dbReference type="Pfam" id="PF01408"/>
    </source>
</evidence>
<comment type="similarity">
    <text evidence="1">Belongs to the Gfo/Idh/MocA family.</text>
</comment>
<evidence type="ECO:0000256" key="2">
    <source>
        <dbReference type="ARBA" id="ARBA00023002"/>
    </source>
</evidence>
<comment type="catalytic activity">
    <reaction evidence="5">
        <text>D-xylose + NADP(+) = D-xylono-1,5-lactone + NADPH + H(+)</text>
        <dbReference type="Rhea" id="RHEA:22000"/>
        <dbReference type="ChEBI" id="CHEBI:15378"/>
        <dbReference type="ChEBI" id="CHEBI:15867"/>
        <dbReference type="ChEBI" id="CHEBI:53455"/>
        <dbReference type="ChEBI" id="CHEBI:57783"/>
        <dbReference type="ChEBI" id="CHEBI:58349"/>
        <dbReference type="EC" id="1.1.1.179"/>
    </reaction>
</comment>
<feature type="domain" description="Gfo/Idh/MocA-like oxidoreductase N-terminal" evidence="6">
    <location>
        <begin position="10"/>
        <end position="137"/>
    </location>
</feature>
<proteinExistence type="inferred from homology"/>
<dbReference type="Gene3D" id="3.40.50.720">
    <property type="entry name" value="NAD(P)-binding Rossmann-like Domain"/>
    <property type="match status" value="1"/>
</dbReference>
<dbReference type="InterPro" id="IPR036291">
    <property type="entry name" value="NAD(P)-bd_dom_sf"/>
</dbReference>